<dbReference type="Gene3D" id="1.10.1070.20">
    <property type="match status" value="1"/>
</dbReference>
<dbReference type="Pfam" id="PF13657">
    <property type="entry name" value="Couple_hipA"/>
    <property type="match status" value="1"/>
</dbReference>
<comment type="similarity">
    <text evidence="1">Belongs to the HipA Ser/Thr kinase family.</text>
</comment>
<gene>
    <name evidence="6" type="ORF">BAU07_25405</name>
</gene>
<evidence type="ECO:0000259" key="5">
    <source>
        <dbReference type="Pfam" id="PF13657"/>
    </source>
</evidence>
<dbReference type="OrthoDB" id="9805913at2"/>
<dbReference type="GO" id="GO:0004674">
    <property type="term" value="F:protein serine/threonine kinase activity"/>
    <property type="evidence" value="ECO:0007669"/>
    <property type="project" value="TreeGrafter"/>
</dbReference>
<sequence length="468" mass="52489">MPQHVLHVCMQQRPVGQLTFDPLENRYGFRYYPSWTASPDAFYLSPAIPFDAEPDGPGSVQRFLGNLLPEGRVLDIVSTSEQVSKSNTFGLIRALGKEPVGAFSFVAFNGDEGQFGRQIREQKQEPIRRPVSDEELSDRIKKRDLIPFPIWDGKVRLSLAGYQDKLQVLVEGGNISLVDGGLSSSHLLKPESVNANSPHLVANEHFCMTLARQMGLPVAPVAIRRLADPILLIERFDRQVVWDKERPNTAKAVLRRHVIDGCQALDLPVEYKYERNLGRNRDVRDIREGVSFARLFSLLDKTTSDNRKVVSTSAVARRFMLQWAVLNLLLGNSDAHGKNISFFVRPAGLEPAPLYDLVSVCIYDGNSISHELAMAYGDDFKIEQITPFSLADFAYRTKTPPAQLVREIRSLASSALNLAPQLAKSDVYVGEERDLVHDISSFIVRQAERLIAMAPEIPKVDKKLLRDE</sequence>
<name>A0A193GK89_9BORD</name>
<dbReference type="GO" id="GO:0005829">
    <property type="term" value="C:cytosol"/>
    <property type="evidence" value="ECO:0007669"/>
    <property type="project" value="TreeGrafter"/>
</dbReference>
<protein>
    <submittedName>
        <fullName evidence="6">Toxin HipA</fullName>
    </submittedName>
</protein>
<dbReference type="InterPro" id="IPR012893">
    <property type="entry name" value="HipA-like_C"/>
</dbReference>
<proteinExistence type="inferred from homology"/>
<keyword evidence="3" id="KW-0418">Kinase</keyword>
<feature type="domain" description="HipA N-terminal subdomain 1" evidence="5">
    <location>
        <begin position="6"/>
        <end position="105"/>
    </location>
</feature>
<evidence type="ECO:0000313" key="6">
    <source>
        <dbReference type="EMBL" id="ANN80003.1"/>
    </source>
</evidence>
<evidence type="ECO:0000256" key="2">
    <source>
        <dbReference type="ARBA" id="ARBA00022679"/>
    </source>
</evidence>
<evidence type="ECO:0000256" key="1">
    <source>
        <dbReference type="ARBA" id="ARBA00010164"/>
    </source>
</evidence>
<dbReference type="Pfam" id="PF07804">
    <property type="entry name" value="HipA_C"/>
    <property type="match status" value="1"/>
</dbReference>
<reference evidence="6 7" key="1">
    <citation type="submission" date="2016-06" db="EMBL/GenBank/DDBJ databases">
        <title>Complete genome sequences of Bordetella bronchialis and Bordetella flabilis.</title>
        <authorList>
            <person name="LiPuma J.J."/>
            <person name="Spilker T."/>
        </authorList>
    </citation>
    <scope>NUCLEOTIDE SEQUENCE [LARGE SCALE GENOMIC DNA]</scope>
    <source>
        <strain evidence="6 7">AU10664</strain>
    </source>
</reference>
<feature type="domain" description="HipA-like C-terminal" evidence="4">
    <location>
        <begin position="157"/>
        <end position="412"/>
    </location>
</feature>
<dbReference type="InterPro" id="IPR017508">
    <property type="entry name" value="HipA_N1"/>
</dbReference>
<keyword evidence="7" id="KW-1185">Reference proteome</keyword>
<dbReference type="PANTHER" id="PTHR37419:SF1">
    <property type="entry name" value="SERINE_THREONINE-PROTEIN KINASE TOXIN HIPA"/>
    <property type="match status" value="1"/>
</dbReference>
<dbReference type="STRING" id="463014.BAU07_25405"/>
<dbReference type="KEGG" id="bfz:BAU07_25405"/>
<accession>A0A193GK89</accession>
<dbReference type="AlphaFoldDB" id="A0A193GK89"/>
<dbReference type="PANTHER" id="PTHR37419">
    <property type="entry name" value="SERINE/THREONINE-PROTEIN KINASE TOXIN HIPA"/>
    <property type="match status" value="1"/>
</dbReference>
<evidence type="ECO:0000313" key="7">
    <source>
        <dbReference type="Proteomes" id="UP000091926"/>
    </source>
</evidence>
<organism evidence="6 7">
    <name type="scientific">Bordetella flabilis</name>
    <dbReference type="NCBI Taxonomy" id="463014"/>
    <lineage>
        <taxon>Bacteria</taxon>
        <taxon>Pseudomonadati</taxon>
        <taxon>Pseudomonadota</taxon>
        <taxon>Betaproteobacteria</taxon>
        <taxon>Burkholderiales</taxon>
        <taxon>Alcaligenaceae</taxon>
        <taxon>Bordetella</taxon>
    </lineage>
</organism>
<dbReference type="Proteomes" id="UP000091926">
    <property type="component" value="Chromosome"/>
</dbReference>
<keyword evidence="2" id="KW-0808">Transferase</keyword>
<dbReference type="NCBIfam" id="TIGR03071">
    <property type="entry name" value="couple_hipA"/>
    <property type="match status" value="1"/>
</dbReference>
<dbReference type="EMBL" id="CP016172">
    <property type="protein sequence ID" value="ANN80003.1"/>
    <property type="molecule type" value="Genomic_DNA"/>
</dbReference>
<evidence type="ECO:0000259" key="4">
    <source>
        <dbReference type="Pfam" id="PF07804"/>
    </source>
</evidence>
<dbReference type="InterPro" id="IPR052028">
    <property type="entry name" value="HipA_Ser/Thr_kinase"/>
</dbReference>
<evidence type="ECO:0000256" key="3">
    <source>
        <dbReference type="ARBA" id="ARBA00022777"/>
    </source>
</evidence>
<dbReference type="RefSeq" id="WP_066664040.1">
    <property type="nucleotide sequence ID" value="NZ_CBCSCL010000003.1"/>
</dbReference>